<keyword evidence="3" id="KW-1185">Reference proteome</keyword>
<name>A0A1E3W042_9HYPH</name>
<sequence>MESEEIRELRAVLSRLKQEHRDLDSAINALEQSGRADALQLKRLKKKKLFLRDEICRIEDELLPDIIA</sequence>
<accession>A0A1E3W042</accession>
<organism evidence="2 3">
    <name type="scientific">Methyloceanibacter methanicus</name>
    <dbReference type="NCBI Taxonomy" id="1774968"/>
    <lineage>
        <taxon>Bacteria</taxon>
        <taxon>Pseudomonadati</taxon>
        <taxon>Pseudomonadota</taxon>
        <taxon>Alphaproteobacteria</taxon>
        <taxon>Hyphomicrobiales</taxon>
        <taxon>Hyphomicrobiaceae</taxon>
        <taxon>Methyloceanibacter</taxon>
    </lineage>
</organism>
<comment type="caution">
    <text evidence="2">The sequence shown here is derived from an EMBL/GenBank/DDBJ whole genome shotgun (WGS) entry which is preliminary data.</text>
</comment>
<dbReference type="OrthoDB" id="7869924at2"/>
<evidence type="ECO:0000313" key="3">
    <source>
        <dbReference type="Proteomes" id="UP000094501"/>
    </source>
</evidence>
<protein>
    <recommendedName>
        <fullName evidence="4">DUF465 domain-containing protein</fullName>
    </recommendedName>
</protein>
<dbReference type="EMBL" id="LPWG01000011">
    <property type="protein sequence ID" value="ODR99167.1"/>
    <property type="molecule type" value="Genomic_DNA"/>
</dbReference>
<keyword evidence="1" id="KW-0175">Coiled coil</keyword>
<dbReference type="RefSeq" id="WP_069437109.1">
    <property type="nucleotide sequence ID" value="NZ_LPWG01000011.1"/>
</dbReference>
<dbReference type="InterPro" id="IPR007420">
    <property type="entry name" value="DUF465"/>
</dbReference>
<evidence type="ECO:0008006" key="4">
    <source>
        <dbReference type="Google" id="ProtNLM"/>
    </source>
</evidence>
<evidence type="ECO:0000256" key="1">
    <source>
        <dbReference type="SAM" id="Coils"/>
    </source>
</evidence>
<gene>
    <name evidence="2" type="ORF">AUC68_03850</name>
</gene>
<proteinExistence type="predicted"/>
<dbReference type="Pfam" id="PF04325">
    <property type="entry name" value="DUF465"/>
    <property type="match status" value="1"/>
</dbReference>
<dbReference type="Gene3D" id="6.10.280.50">
    <property type="match status" value="1"/>
</dbReference>
<dbReference type="Proteomes" id="UP000094501">
    <property type="component" value="Unassembled WGS sequence"/>
</dbReference>
<feature type="coiled-coil region" evidence="1">
    <location>
        <begin position="6"/>
        <end position="33"/>
    </location>
</feature>
<evidence type="ECO:0000313" key="2">
    <source>
        <dbReference type="EMBL" id="ODR99167.1"/>
    </source>
</evidence>
<dbReference type="InterPro" id="IPR038444">
    <property type="entry name" value="DUF465_sf"/>
</dbReference>
<dbReference type="AlphaFoldDB" id="A0A1E3W042"/>
<reference evidence="2 3" key="1">
    <citation type="journal article" date="2016" name="Environ. Microbiol.">
        <title>New Methyloceanibacter diversity from North Sea sediments includes methanotroph containing solely the soluble methane monooxygenase.</title>
        <authorList>
            <person name="Vekeman B."/>
            <person name="Kerckhof F.M."/>
            <person name="Cremers G."/>
            <person name="de Vos P."/>
            <person name="Vandamme P."/>
            <person name="Boon N."/>
            <person name="Op den Camp H.J."/>
            <person name="Heylen K."/>
        </authorList>
    </citation>
    <scope>NUCLEOTIDE SEQUENCE [LARGE SCALE GENOMIC DNA]</scope>
    <source>
        <strain evidence="2 3">R-67174</strain>
    </source>
</reference>